<dbReference type="PANTHER" id="PTHR13318">
    <property type="entry name" value="PARTNER OF PAIRED, ISOFORM B-RELATED"/>
    <property type="match status" value="1"/>
</dbReference>
<dbReference type="InterPro" id="IPR032675">
    <property type="entry name" value="LRR_dom_sf"/>
</dbReference>
<sequence>MQPDSDRNFDPESTIGGRDCEEASVLVNRSGIKRAGDAVGRGFELDSDEIGAKKVRVRVSETSGGISGAVDGEKTVAREESRVLTASRIAGIELLSGSTEEEDRVLTGHLLRGVDGGGKGGFGGEGKQPAGLLEEVDNASQSVKNWEPGFGGEEDRVFAGREACADRGFDLNVPALEMDEWRGDTCFQSSRIVETVDISSDESENEGEKVVDWTVSRGKGKEIEKEMTAECISGFELGLGTMDIDRAAGGHSSINGVRRYTREEKGKAKVVESWLSLGYSPAHLDIEPERQELIEPVVSGVKISDTSHQADTSPLQRIEHVEFPEIPESANTMVVQPRVRAVTVRHREFFSRQARRYAQANARGEGHNQESPEQERKAHETNVEVEDWQSPFGTALKMIKEQKSKRSAEQLINWKPSGDRDHNISIPLVPSLLDLSLKVLAENAEAIVSLDPVPDALKHRLTDMLCDSRKMTAHVLDLIVRGSPTQIRIKDCSWMTEEHFTKAFGGIDTKNLRVLQLDLCGQCVLDVILGKTVAQSPNSLPSLDVVSLRGACRLSDIALKALVVSAPALCSINLSQCSLLTYASIDVLADSLGSILRELYIDDCQQIDAMLIIPALKKCQRLEVLSVAGIQTVCDEFISHIVTTHGRNIKDLDLSNCVKLTDNSLKVIGNSCNELCTLNISNLHALTDLGLQYIANGCRAIQTLHLCRNGFSDEAVAAFLEASGEFLKELALNNVNKVGPRTALSLAKCSKSLLSLDLSWCRRITSEGLGLIVDSCRSLKQLKLFGCTQITDVFLNGHSNSVVRIIGLKLSPILEHVKMLEAGAVLLRYSPLPCCTNSDSAELQAF</sequence>
<keyword evidence="4" id="KW-1185">Reference proteome</keyword>
<dbReference type="Gene3D" id="3.80.10.10">
    <property type="entry name" value="Ribonuclease Inhibitor"/>
    <property type="match status" value="3"/>
</dbReference>
<evidence type="ECO:0000313" key="4">
    <source>
        <dbReference type="Proteomes" id="UP001188597"/>
    </source>
</evidence>
<accession>A0AA89AK02</accession>
<dbReference type="SUPFAM" id="SSF52047">
    <property type="entry name" value="RNI-like"/>
    <property type="match status" value="1"/>
</dbReference>
<feature type="compositionally biased region" description="Basic and acidic residues" evidence="1">
    <location>
        <begin position="1"/>
        <end position="10"/>
    </location>
</feature>
<dbReference type="AlphaFoldDB" id="A0AA89AK02"/>
<feature type="region of interest" description="Disordered" evidence="1">
    <location>
        <begin position="357"/>
        <end position="383"/>
    </location>
</feature>
<dbReference type="GO" id="GO:0031146">
    <property type="term" value="P:SCF-dependent proteasomal ubiquitin-dependent protein catabolic process"/>
    <property type="evidence" value="ECO:0007669"/>
    <property type="project" value="TreeGrafter"/>
</dbReference>
<reference evidence="3" key="1">
    <citation type="submission" date="2022-12" db="EMBL/GenBank/DDBJ databases">
        <title>Draft genome assemblies for two species of Escallonia (Escalloniales).</title>
        <authorList>
            <person name="Chanderbali A."/>
            <person name="Dervinis C."/>
            <person name="Anghel I."/>
            <person name="Soltis D."/>
            <person name="Soltis P."/>
            <person name="Zapata F."/>
        </authorList>
    </citation>
    <scope>NUCLEOTIDE SEQUENCE</scope>
    <source>
        <strain evidence="3">UCBG64.0493</strain>
        <tissue evidence="3">Leaf</tissue>
    </source>
</reference>
<feature type="region of interest" description="Disordered" evidence="1">
    <location>
        <begin position="1"/>
        <end position="21"/>
    </location>
</feature>
<evidence type="ECO:0000259" key="2">
    <source>
        <dbReference type="Pfam" id="PF25372"/>
    </source>
</evidence>
<protein>
    <recommendedName>
        <fullName evidence="2">F-box/LRR-repeat protein 15-like leucin rich repeat domain-containing protein</fullName>
    </recommendedName>
</protein>
<dbReference type="GO" id="GO:0019005">
    <property type="term" value="C:SCF ubiquitin ligase complex"/>
    <property type="evidence" value="ECO:0007669"/>
    <property type="project" value="TreeGrafter"/>
</dbReference>
<dbReference type="PANTHER" id="PTHR13318:SF101">
    <property type="entry name" value="F-BOX_LRR PROTEIN"/>
    <property type="match status" value="1"/>
</dbReference>
<evidence type="ECO:0000313" key="3">
    <source>
        <dbReference type="EMBL" id="KAK3004888.1"/>
    </source>
</evidence>
<dbReference type="EMBL" id="JAVXUP010002194">
    <property type="protein sequence ID" value="KAK3004888.1"/>
    <property type="molecule type" value="Genomic_DNA"/>
</dbReference>
<name>A0AA89AK02_9ASTE</name>
<dbReference type="Pfam" id="PF25372">
    <property type="entry name" value="DUF7885"/>
    <property type="match status" value="1"/>
</dbReference>
<dbReference type="InterPro" id="IPR006553">
    <property type="entry name" value="Leu-rich_rpt_Cys-con_subtyp"/>
</dbReference>
<dbReference type="InterPro" id="IPR057207">
    <property type="entry name" value="FBXL15_LRR"/>
</dbReference>
<proteinExistence type="predicted"/>
<feature type="compositionally biased region" description="Basic and acidic residues" evidence="1">
    <location>
        <begin position="364"/>
        <end position="382"/>
    </location>
</feature>
<organism evidence="3 4">
    <name type="scientific">Escallonia herrerae</name>
    <dbReference type="NCBI Taxonomy" id="1293975"/>
    <lineage>
        <taxon>Eukaryota</taxon>
        <taxon>Viridiplantae</taxon>
        <taxon>Streptophyta</taxon>
        <taxon>Embryophyta</taxon>
        <taxon>Tracheophyta</taxon>
        <taxon>Spermatophyta</taxon>
        <taxon>Magnoliopsida</taxon>
        <taxon>eudicotyledons</taxon>
        <taxon>Gunneridae</taxon>
        <taxon>Pentapetalae</taxon>
        <taxon>asterids</taxon>
        <taxon>campanulids</taxon>
        <taxon>Escalloniales</taxon>
        <taxon>Escalloniaceae</taxon>
        <taxon>Escallonia</taxon>
    </lineage>
</organism>
<dbReference type="Proteomes" id="UP001188597">
    <property type="component" value="Unassembled WGS sequence"/>
</dbReference>
<dbReference type="SMART" id="SM00367">
    <property type="entry name" value="LRR_CC"/>
    <property type="match status" value="8"/>
</dbReference>
<evidence type="ECO:0000256" key="1">
    <source>
        <dbReference type="SAM" id="MobiDB-lite"/>
    </source>
</evidence>
<comment type="caution">
    <text evidence="3">The sequence shown here is derived from an EMBL/GenBank/DDBJ whole genome shotgun (WGS) entry which is preliminary data.</text>
</comment>
<feature type="domain" description="F-box/LRR-repeat protein 15-like leucin rich repeat" evidence="2">
    <location>
        <begin position="670"/>
        <end position="809"/>
    </location>
</feature>
<gene>
    <name evidence="3" type="ORF">RJ639_018527</name>
</gene>